<dbReference type="Proteomes" id="UP000033187">
    <property type="component" value="Chromosome 1"/>
</dbReference>
<gene>
    <name evidence="5" type="primary">bioF</name>
    <name evidence="5" type="ORF">YBN1229_v1_0788</name>
</gene>
<dbReference type="RefSeq" id="WP_046476737.1">
    <property type="nucleotide sequence ID" value="NZ_LN829118.1"/>
</dbReference>
<dbReference type="KEGG" id="fiy:BN1229_v1_0788"/>
<proteinExistence type="predicted"/>
<keyword evidence="6" id="KW-1185">Reference proteome</keyword>
<dbReference type="InterPro" id="IPR004839">
    <property type="entry name" value="Aminotransferase_I/II_large"/>
</dbReference>
<evidence type="ECO:0000259" key="4">
    <source>
        <dbReference type="Pfam" id="PF00155"/>
    </source>
</evidence>
<accession>A0A0D6JBD4</accession>
<dbReference type="GO" id="GO:0030170">
    <property type="term" value="F:pyridoxal phosphate binding"/>
    <property type="evidence" value="ECO:0007669"/>
    <property type="project" value="InterPro"/>
</dbReference>
<evidence type="ECO:0000313" key="5">
    <source>
        <dbReference type="EMBL" id="CPR16389.1"/>
    </source>
</evidence>
<dbReference type="KEGG" id="fil:BN1229_v1_0784"/>
<reference evidence="6" key="1">
    <citation type="submission" date="2015-02" db="EMBL/GenBank/DDBJ databases">
        <authorList>
            <person name="Chooi Y.-H."/>
        </authorList>
    </citation>
    <scope>NUCLEOTIDE SEQUENCE [LARGE SCALE GENOMIC DNA]</scope>
    <source>
        <strain evidence="6">strain Y</strain>
    </source>
</reference>
<dbReference type="InterPro" id="IPR015421">
    <property type="entry name" value="PyrdxlP-dep_Trfase_major"/>
</dbReference>
<dbReference type="AlphaFoldDB" id="A0A0D6JBD4"/>
<dbReference type="OrthoDB" id="9807157at2"/>
<keyword evidence="2 5" id="KW-0808">Transferase</keyword>
<organism evidence="5 6">
    <name type="scientific">Candidatus Filomicrobium marinum</name>
    <dbReference type="NCBI Taxonomy" id="1608628"/>
    <lineage>
        <taxon>Bacteria</taxon>
        <taxon>Pseudomonadati</taxon>
        <taxon>Pseudomonadota</taxon>
        <taxon>Alphaproteobacteria</taxon>
        <taxon>Hyphomicrobiales</taxon>
        <taxon>Hyphomicrobiaceae</taxon>
        <taxon>Filomicrobium</taxon>
    </lineage>
</organism>
<dbReference type="EC" id="2.3.1.47" evidence="5"/>
<feature type="domain" description="Aminotransferase class I/classII large" evidence="4">
    <location>
        <begin position="35"/>
        <end position="370"/>
    </location>
</feature>
<dbReference type="InterPro" id="IPR015422">
    <property type="entry name" value="PyrdxlP-dep_Trfase_small"/>
</dbReference>
<dbReference type="Gene3D" id="3.40.640.10">
    <property type="entry name" value="Type I PLP-dependent aspartate aminotransferase-like (Major domain)"/>
    <property type="match status" value="1"/>
</dbReference>
<dbReference type="EMBL" id="LN829119">
    <property type="protein sequence ID" value="CPR16389.1"/>
    <property type="molecule type" value="Genomic_DNA"/>
</dbReference>
<dbReference type="Gene3D" id="3.90.1150.10">
    <property type="entry name" value="Aspartate Aminotransferase, domain 1"/>
    <property type="match status" value="1"/>
</dbReference>
<comment type="cofactor">
    <cofactor evidence="1">
        <name>pyridoxal 5'-phosphate</name>
        <dbReference type="ChEBI" id="CHEBI:597326"/>
    </cofactor>
</comment>
<dbReference type="GO" id="GO:0009102">
    <property type="term" value="P:biotin biosynthetic process"/>
    <property type="evidence" value="ECO:0007669"/>
    <property type="project" value="TreeGrafter"/>
</dbReference>
<dbReference type="Pfam" id="PF00155">
    <property type="entry name" value="Aminotran_1_2"/>
    <property type="match status" value="1"/>
</dbReference>
<name>A0A0D6JBD4_9HYPH</name>
<keyword evidence="5" id="KW-0012">Acyltransferase</keyword>
<protein>
    <submittedName>
        <fullName evidence="5">8-amino-7-oxononanoate synthase</fullName>
        <ecNumber evidence="5">2.3.1.47</ecNumber>
    </submittedName>
</protein>
<evidence type="ECO:0000256" key="3">
    <source>
        <dbReference type="ARBA" id="ARBA00022898"/>
    </source>
</evidence>
<evidence type="ECO:0000256" key="2">
    <source>
        <dbReference type="ARBA" id="ARBA00022679"/>
    </source>
</evidence>
<sequence>MNDARAKSRHAAQARGLEALARRNRLRQLSPRAGLDFASNDYLGLASAPELREAAMVALEQGASIGSGGSRLLRGNDAEHEALEAEAATFFGAEAALFFGGGFVANYALFSTLPQREDLIIHDELIHASVHDGMKASRAPHVAVPHNDVQAFGDAIAKWRSQGHTGRAWIAVESLYSMDGDIAPLEDLMSVARWHDAILVADEAHATGVFGPQGRGLSARFEATENFIALHTCGKALGVMGGIITAPKVLCDFIVNRGRPFIYATAPSPLLAAVVRASLRLIARGDERRAQLNHLVQRVGRALEEKCGIQPTGTQIQPVIVGSDAEAVRLAAAMQTRGYDIRAIRPPTVPEGTARLRLSLNLNVSEDEALAMVDDLAEEQAQRLAS</sequence>
<dbReference type="PANTHER" id="PTHR13693">
    <property type="entry name" value="CLASS II AMINOTRANSFERASE/8-AMINO-7-OXONONANOATE SYNTHASE"/>
    <property type="match status" value="1"/>
</dbReference>
<dbReference type="PANTHER" id="PTHR13693:SF100">
    <property type="entry name" value="8-AMINO-7-OXONONANOATE SYNTHASE"/>
    <property type="match status" value="1"/>
</dbReference>
<dbReference type="InterPro" id="IPR050087">
    <property type="entry name" value="AON_synthase_class-II"/>
</dbReference>
<dbReference type="SUPFAM" id="SSF53383">
    <property type="entry name" value="PLP-dependent transferases"/>
    <property type="match status" value="1"/>
</dbReference>
<dbReference type="InterPro" id="IPR015424">
    <property type="entry name" value="PyrdxlP-dep_Trfase"/>
</dbReference>
<dbReference type="GO" id="GO:0008710">
    <property type="term" value="F:8-amino-7-oxononanoate synthase activity"/>
    <property type="evidence" value="ECO:0007669"/>
    <property type="project" value="UniProtKB-EC"/>
</dbReference>
<evidence type="ECO:0000256" key="1">
    <source>
        <dbReference type="ARBA" id="ARBA00001933"/>
    </source>
</evidence>
<evidence type="ECO:0000313" key="6">
    <source>
        <dbReference type="Proteomes" id="UP000033187"/>
    </source>
</evidence>
<keyword evidence="3" id="KW-0663">Pyridoxal phosphate</keyword>